<keyword evidence="3" id="KW-1185">Reference proteome</keyword>
<proteinExistence type="predicted"/>
<accession>A0A2R6X811</accession>
<feature type="compositionally biased region" description="Polar residues" evidence="1">
    <location>
        <begin position="8"/>
        <end position="17"/>
    </location>
</feature>
<organism evidence="2 3">
    <name type="scientific">Marchantia polymorpha</name>
    <name type="common">Common liverwort</name>
    <name type="synonym">Marchantia aquatica</name>
    <dbReference type="NCBI Taxonomy" id="3197"/>
    <lineage>
        <taxon>Eukaryota</taxon>
        <taxon>Viridiplantae</taxon>
        <taxon>Streptophyta</taxon>
        <taxon>Embryophyta</taxon>
        <taxon>Marchantiophyta</taxon>
        <taxon>Marchantiopsida</taxon>
        <taxon>Marchantiidae</taxon>
        <taxon>Marchantiales</taxon>
        <taxon>Marchantiaceae</taxon>
        <taxon>Marchantia</taxon>
    </lineage>
</organism>
<feature type="region of interest" description="Disordered" evidence="1">
    <location>
        <begin position="1"/>
        <end position="22"/>
    </location>
</feature>
<evidence type="ECO:0000313" key="2">
    <source>
        <dbReference type="EMBL" id="PTQ42245.1"/>
    </source>
</evidence>
<dbReference type="EMBL" id="KZ772702">
    <property type="protein sequence ID" value="PTQ42245.1"/>
    <property type="molecule type" value="Genomic_DNA"/>
</dbReference>
<protein>
    <submittedName>
        <fullName evidence="2">Uncharacterized protein</fullName>
    </submittedName>
</protein>
<evidence type="ECO:0000313" key="3">
    <source>
        <dbReference type="Proteomes" id="UP000244005"/>
    </source>
</evidence>
<reference evidence="3" key="1">
    <citation type="journal article" date="2017" name="Cell">
        <title>Insights into land plant evolution garnered from the Marchantia polymorpha genome.</title>
        <authorList>
            <person name="Bowman J.L."/>
            <person name="Kohchi T."/>
            <person name="Yamato K.T."/>
            <person name="Jenkins J."/>
            <person name="Shu S."/>
            <person name="Ishizaki K."/>
            <person name="Yamaoka S."/>
            <person name="Nishihama R."/>
            <person name="Nakamura Y."/>
            <person name="Berger F."/>
            <person name="Adam C."/>
            <person name="Aki S.S."/>
            <person name="Althoff F."/>
            <person name="Araki T."/>
            <person name="Arteaga-Vazquez M.A."/>
            <person name="Balasubrmanian S."/>
            <person name="Barry K."/>
            <person name="Bauer D."/>
            <person name="Boehm C.R."/>
            <person name="Briginshaw L."/>
            <person name="Caballero-Perez J."/>
            <person name="Catarino B."/>
            <person name="Chen F."/>
            <person name="Chiyoda S."/>
            <person name="Chovatia M."/>
            <person name="Davies K.M."/>
            <person name="Delmans M."/>
            <person name="Demura T."/>
            <person name="Dierschke T."/>
            <person name="Dolan L."/>
            <person name="Dorantes-Acosta A.E."/>
            <person name="Eklund D.M."/>
            <person name="Florent S.N."/>
            <person name="Flores-Sandoval E."/>
            <person name="Fujiyama A."/>
            <person name="Fukuzawa H."/>
            <person name="Galik B."/>
            <person name="Grimanelli D."/>
            <person name="Grimwood J."/>
            <person name="Grossniklaus U."/>
            <person name="Hamada T."/>
            <person name="Haseloff J."/>
            <person name="Hetherington A.J."/>
            <person name="Higo A."/>
            <person name="Hirakawa Y."/>
            <person name="Hundley H.N."/>
            <person name="Ikeda Y."/>
            <person name="Inoue K."/>
            <person name="Inoue S.I."/>
            <person name="Ishida S."/>
            <person name="Jia Q."/>
            <person name="Kakita M."/>
            <person name="Kanazawa T."/>
            <person name="Kawai Y."/>
            <person name="Kawashima T."/>
            <person name="Kennedy M."/>
            <person name="Kinose K."/>
            <person name="Kinoshita T."/>
            <person name="Kohara Y."/>
            <person name="Koide E."/>
            <person name="Komatsu K."/>
            <person name="Kopischke S."/>
            <person name="Kubo M."/>
            <person name="Kyozuka J."/>
            <person name="Lagercrantz U."/>
            <person name="Lin S.S."/>
            <person name="Lindquist E."/>
            <person name="Lipzen A.M."/>
            <person name="Lu C.W."/>
            <person name="De Luna E."/>
            <person name="Martienssen R.A."/>
            <person name="Minamino N."/>
            <person name="Mizutani M."/>
            <person name="Mizutani M."/>
            <person name="Mochizuki N."/>
            <person name="Monte I."/>
            <person name="Mosher R."/>
            <person name="Nagasaki H."/>
            <person name="Nakagami H."/>
            <person name="Naramoto S."/>
            <person name="Nishitani K."/>
            <person name="Ohtani M."/>
            <person name="Okamoto T."/>
            <person name="Okumura M."/>
            <person name="Phillips J."/>
            <person name="Pollak B."/>
            <person name="Reinders A."/>
            <person name="Rovekamp M."/>
            <person name="Sano R."/>
            <person name="Sawa S."/>
            <person name="Schmid M.W."/>
            <person name="Shirakawa M."/>
            <person name="Solano R."/>
            <person name="Spunde A."/>
            <person name="Suetsugu N."/>
            <person name="Sugano S."/>
            <person name="Sugiyama A."/>
            <person name="Sun R."/>
            <person name="Suzuki Y."/>
            <person name="Takenaka M."/>
            <person name="Takezawa D."/>
            <person name="Tomogane H."/>
            <person name="Tsuzuki M."/>
            <person name="Ueda T."/>
            <person name="Umeda M."/>
            <person name="Ward J.M."/>
            <person name="Watanabe Y."/>
            <person name="Yazaki K."/>
            <person name="Yokoyama R."/>
            <person name="Yoshitake Y."/>
            <person name="Yotsui I."/>
            <person name="Zachgo S."/>
            <person name="Schmutz J."/>
        </authorList>
    </citation>
    <scope>NUCLEOTIDE SEQUENCE [LARGE SCALE GENOMIC DNA]</scope>
    <source>
        <strain evidence="3">Tak-1</strain>
    </source>
</reference>
<sequence>MTIVAKASTRSTSSLKGSLNHRRSSPVFEVYPGGVMANSRTMKLRENQLKRKTLSRVTVFKTLHRRPLVKTGHRFLT</sequence>
<dbReference type="Proteomes" id="UP000244005">
    <property type="component" value="Unassembled WGS sequence"/>
</dbReference>
<evidence type="ECO:0000256" key="1">
    <source>
        <dbReference type="SAM" id="MobiDB-lite"/>
    </source>
</evidence>
<dbReference type="AlphaFoldDB" id="A0A2R6X811"/>
<name>A0A2R6X811_MARPO</name>
<dbReference type="Gramene" id="Mp8g16660.1">
    <property type="protein sequence ID" value="Mp8g16660.1.cds"/>
    <property type="gene ID" value="Mp8g16660"/>
</dbReference>
<gene>
    <name evidence="2" type="ORF">MARPO_0030s0001</name>
</gene>